<dbReference type="InterPro" id="IPR051917">
    <property type="entry name" value="Transposase-Integrase"/>
</dbReference>
<dbReference type="EMBL" id="CP010899">
    <property type="protein sequence ID" value="ALA98502.1"/>
    <property type="molecule type" value="Genomic_DNA"/>
</dbReference>
<proteinExistence type="predicted"/>
<name>A0A0K2JJ88_SPIKU</name>
<dbReference type="GO" id="GO:0032196">
    <property type="term" value="P:transposition"/>
    <property type="evidence" value="ECO:0007669"/>
    <property type="project" value="TreeGrafter"/>
</dbReference>
<dbReference type="KEGG" id="skn:SKUN_001645"/>
<dbReference type="PANTHER" id="PTHR10948">
    <property type="entry name" value="TRANSPOSASE"/>
    <property type="match status" value="1"/>
</dbReference>
<gene>
    <name evidence="1" type="ORF">SKUN_001645</name>
</gene>
<dbReference type="PATRIC" id="fig|273035.7.peg.2030"/>
<dbReference type="GO" id="GO:0005829">
    <property type="term" value="C:cytosol"/>
    <property type="evidence" value="ECO:0007669"/>
    <property type="project" value="TreeGrafter"/>
</dbReference>
<dbReference type="GO" id="GO:0004803">
    <property type="term" value="F:transposase activity"/>
    <property type="evidence" value="ECO:0007669"/>
    <property type="project" value="TreeGrafter"/>
</dbReference>
<dbReference type="Proteomes" id="UP000062963">
    <property type="component" value="Chromosome"/>
</dbReference>
<sequence length="77" mass="9119">MEIFAEKQVYFCDADSPQQKPLIEYMNSEFRHSFSKGIDFNNVSQKRIDSVVNVINDKFRPCLNWKTAKEVFLQNIK</sequence>
<dbReference type="PANTHER" id="PTHR10948:SF23">
    <property type="entry name" value="TRANSPOSASE INSI FOR INSERTION SEQUENCE ELEMENT IS30A-RELATED"/>
    <property type="match status" value="1"/>
</dbReference>
<dbReference type="SUPFAM" id="SSF53098">
    <property type="entry name" value="Ribonuclease H-like"/>
    <property type="match status" value="1"/>
</dbReference>
<organism evidence="1 2">
    <name type="scientific">Spiroplasma kunkelii CR2-3x</name>
    <dbReference type="NCBI Taxonomy" id="273035"/>
    <lineage>
        <taxon>Bacteria</taxon>
        <taxon>Bacillati</taxon>
        <taxon>Mycoplasmatota</taxon>
        <taxon>Mollicutes</taxon>
        <taxon>Entomoplasmatales</taxon>
        <taxon>Spiroplasmataceae</taxon>
        <taxon>Spiroplasma</taxon>
    </lineage>
</organism>
<keyword evidence="2" id="KW-1185">Reference proteome</keyword>
<evidence type="ECO:0000313" key="2">
    <source>
        <dbReference type="Proteomes" id="UP000062963"/>
    </source>
</evidence>
<accession>A0A0K2JJ88</accession>
<evidence type="ECO:0000313" key="1">
    <source>
        <dbReference type="EMBL" id="ALA98502.1"/>
    </source>
</evidence>
<dbReference type="AlphaFoldDB" id="A0A0K2JJ88"/>
<protein>
    <submittedName>
        <fullName evidence="1">Spiroplasmavirus-related protein</fullName>
    </submittedName>
</protein>
<reference evidence="1 2" key="1">
    <citation type="journal article" date="2015" name="Genome Announc.">
        <title>Complete Genome Sequence of Spiroplasma kunkelii Strain CR2-3x, Causal Agent of Corn Stunt Disease in Zea mays L.</title>
        <authorList>
            <person name="Davis R.E."/>
            <person name="Shao J."/>
            <person name="Dally E.L."/>
            <person name="Zhao Y."/>
            <person name="Gasparich G.E."/>
            <person name="Gaynor B.J."/>
            <person name="Athey J.C."/>
            <person name="Harrison N.A."/>
            <person name="Donofrio N."/>
        </authorList>
    </citation>
    <scope>NUCLEOTIDE SEQUENCE [LARGE SCALE GENOMIC DNA]</scope>
    <source>
        <strain evidence="1 2">CR2-3x</strain>
    </source>
</reference>
<dbReference type="InterPro" id="IPR012337">
    <property type="entry name" value="RNaseH-like_sf"/>
</dbReference>